<dbReference type="OrthoDB" id="9805444at2"/>
<dbReference type="InterPro" id="IPR001789">
    <property type="entry name" value="Sig_transdc_resp-reg_receiver"/>
</dbReference>
<dbReference type="SMART" id="SM00448">
    <property type="entry name" value="REC"/>
    <property type="match status" value="1"/>
</dbReference>
<evidence type="ECO:0000256" key="2">
    <source>
        <dbReference type="ARBA" id="ARBA00023125"/>
    </source>
</evidence>
<keyword evidence="7" id="KW-1185">Reference proteome</keyword>
<dbReference type="InterPro" id="IPR036388">
    <property type="entry name" value="WH-like_DNA-bd_sf"/>
</dbReference>
<dbReference type="InterPro" id="IPR016032">
    <property type="entry name" value="Sig_transdc_resp-reg_C-effctor"/>
</dbReference>
<feature type="domain" description="Response regulatory" evidence="5">
    <location>
        <begin position="2"/>
        <end position="121"/>
    </location>
</feature>
<evidence type="ECO:0000313" key="7">
    <source>
        <dbReference type="Proteomes" id="UP000280346"/>
    </source>
</evidence>
<dbReference type="PRINTS" id="PR00038">
    <property type="entry name" value="HTHLUXR"/>
</dbReference>
<dbReference type="GO" id="GO:0000160">
    <property type="term" value="P:phosphorelay signal transduction system"/>
    <property type="evidence" value="ECO:0007669"/>
    <property type="project" value="InterPro"/>
</dbReference>
<dbReference type="Pfam" id="PF00196">
    <property type="entry name" value="GerE"/>
    <property type="match status" value="1"/>
</dbReference>
<keyword evidence="1 3" id="KW-0597">Phosphoprotein</keyword>
<dbReference type="SUPFAM" id="SSF52172">
    <property type="entry name" value="CheY-like"/>
    <property type="match status" value="1"/>
</dbReference>
<proteinExistence type="predicted"/>
<dbReference type="SUPFAM" id="SSF46894">
    <property type="entry name" value="C-terminal effector domain of the bipartite response regulators"/>
    <property type="match status" value="1"/>
</dbReference>
<feature type="domain" description="HTH luxR-type" evidence="4">
    <location>
        <begin position="154"/>
        <end position="219"/>
    </location>
</feature>
<accession>A0A433J5U4</accession>
<dbReference type="GO" id="GO:0003677">
    <property type="term" value="F:DNA binding"/>
    <property type="evidence" value="ECO:0007669"/>
    <property type="project" value="UniProtKB-KW"/>
</dbReference>
<dbReference type="EMBL" id="RZIJ01000015">
    <property type="protein sequence ID" value="RUQ68062.1"/>
    <property type="molecule type" value="Genomic_DNA"/>
</dbReference>
<dbReference type="AlphaFoldDB" id="A0A433J5U4"/>
<evidence type="ECO:0000313" key="6">
    <source>
        <dbReference type="EMBL" id="RUQ68062.1"/>
    </source>
</evidence>
<evidence type="ECO:0000259" key="4">
    <source>
        <dbReference type="PROSITE" id="PS50043"/>
    </source>
</evidence>
<dbReference type="InterPro" id="IPR058245">
    <property type="entry name" value="NreC/VraR/RcsB-like_REC"/>
</dbReference>
<dbReference type="InterPro" id="IPR011006">
    <property type="entry name" value="CheY-like_superfamily"/>
</dbReference>
<protein>
    <submittedName>
        <fullName evidence="6">Response regulator transcription factor</fullName>
    </submittedName>
</protein>
<evidence type="ECO:0000259" key="5">
    <source>
        <dbReference type="PROSITE" id="PS50110"/>
    </source>
</evidence>
<dbReference type="Gene3D" id="3.40.50.2300">
    <property type="match status" value="1"/>
</dbReference>
<dbReference type="Gene3D" id="1.10.10.10">
    <property type="entry name" value="Winged helix-like DNA-binding domain superfamily/Winged helix DNA-binding domain"/>
    <property type="match status" value="1"/>
</dbReference>
<gene>
    <name evidence="6" type="ORF">EJ913_18240</name>
</gene>
<evidence type="ECO:0000256" key="1">
    <source>
        <dbReference type="ARBA" id="ARBA00022553"/>
    </source>
</evidence>
<name>A0A433J5U4_9PROT</name>
<dbReference type="GO" id="GO:0006355">
    <property type="term" value="P:regulation of DNA-templated transcription"/>
    <property type="evidence" value="ECO:0007669"/>
    <property type="project" value="InterPro"/>
</dbReference>
<dbReference type="PROSITE" id="PS50043">
    <property type="entry name" value="HTH_LUXR_2"/>
    <property type="match status" value="1"/>
</dbReference>
<organism evidence="6 7">
    <name type="scientific">Azospirillum doebereinerae</name>
    <dbReference type="NCBI Taxonomy" id="92933"/>
    <lineage>
        <taxon>Bacteria</taxon>
        <taxon>Pseudomonadati</taxon>
        <taxon>Pseudomonadota</taxon>
        <taxon>Alphaproteobacteria</taxon>
        <taxon>Rhodospirillales</taxon>
        <taxon>Azospirillaceae</taxon>
        <taxon>Azospirillum</taxon>
    </lineage>
</organism>
<dbReference type="CDD" id="cd06170">
    <property type="entry name" value="LuxR_C_like"/>
    <property type="match status" value="1"/>
</dbReference>
<dbReference type="PROSITE" id="PS50110">
    <property type="entry name" value="RESPONSE_REGULATORY"/>
    <property type="match status" value="1"/>
</dbReference>
<dbReference type="SMART" id="SM00421">
    <property type="entry name" value="HTH_LUXR"/>
    <property type="match status" value="1"/>
</dbReference>
<dbReference type="Proteomes" id="UP000280346">
    <property type="component" value="Unassembled WGS sequence"/>
</dbReference>
<dbReference type="InterPro" id="IPR051015">
    <property type="entry name" value="EvgA-like"/>
</dbReference>
<dbReference type="RefSeq" id="WP_127000472.1">
    <property type="nucleotide sequence ID" value="NZ_CP173193.1"/>
</dbReference>
<feature type="modified residue" description="4-aspartylphosphate" evidence="3">
    <location>
        <position position="56"/>
    </location>
</feature>
<dbReference type="Pfam" id="PF00072">
    <property type="entry name" value="Response_reg"/>
    <property type="match status" value="1"/>
</dbReference>
<dbReference type="CDD" id="cd17535">
    <property type="entry name" value="REC_NarL-like"/>
    <property type="match status" value="1"/>
</dbReference>
<dbReference type="PANTHER" id="PTHR45566:SF1">
    <property type="entry name" value="HTH-TYPE TRANSCRIPTIONAL REGULATOR YHJB-RELATED"/>
    <property type="match status" value="1"/>
</dbReference>
<comment type="caution">
    <text evidence="6">The sequence shown here is derived from an EMBL/GenBank/DDBJ whole genome shotgun (WGS) entry which is preliminary data.</text>
</comment>
<evidence type="ECO:0000256" key="3">
    <source>
        <dbReference type="PROSITE-ProRule" id="PRU00169"/>
    </source>
</evidence>
<reference evidence="6 7" key="1">
    <citation type="submission" date="2018-12" db="EMBL/GenBank/DDBJ databases">
        <authorList>
            <person name="Yang Y."/>
        </authorList>
    </citation>
    <scope>NUCLEOTIDE SEQUENCE [LARGE SCALE GENOMIC DNA]</scope>
    <source>
        <strain evidence="6 7">GSF71</strain>
    </source>
</reference>
<dbReference type="InterPro" id="IPR000792">
    <property type="entry name" value="Tscrpt_reg_LuxR_C"/>
</dbReference>
<dbReference type="PANTHER" id="PTHR45566">
    <property type="entry name" value="HTH-TYPE TRANSCRIPTIONAL REGULATOR YHJB-RELATED"/>
    <property type="match status" value="1"/>
</dbReference>
<sequence>MKILVADDHPLFREALELSVRYQWPSADIVFVGSLEDNAFDGTGVDDRAFDLIVLDWHMPGVGDSDPISRLRALDVRGPIAVVTGSEQPSIALEALRCGAAAFLPKTTPRRVLAPSLKVVADGGTVVPAGIALALAGEDRLPAGLDEEVGGDEDVVEHASLTDREREVFSLLSTGATNKEIARRLELAEVTVKFHTRRIFKKLGARNRADAVRRAQETGLFGGNAT</sequence>
<keyword evidence="2" id="KW-0238">DNA-binding</keyword>
<dbReference type="PROSITE" id="PS00622">
    <property type="entry name" value="HTH_LUXR_1"/>
    <property type="match status" value="1"/>
</dbReference>